<keyword evidence="3" id="KW-1185">Reference proteome</keyword>
<dbReference type="EMBL" id="JAJAGQ010000019">
    <property type="protein sequence ID" value="KAJ8533964.1"/>
    <property type="molecule type" value="Genomic_DNA"/>
</dbReference>
<dbReference type="PANTHER" id="PTHR44328:SF18">
    <property type="entry name" value="GLUTATHIONE S-TRANSFERASE L3-LIKE ISOFORM X1"/>
    <property type="match status" value="1"/>
</dbReference>
<reference evidence="3" key="1">
    <citation type="journal article" date="2023" name="Proc. Natl. Acad. Sci. U.S.A.">
        <title>Genomic and structural basis for evolution of tropane alkaloid biosynthesis.</title>
        <authorList>
            <person name="Wanga Y.-J."/>
            <person name="Taina T."/>
            <person name="Yua J.-Y."/>
            <person name="Lia J."/>
            <person name="Xua B."/>
            <person name="Chenc J."/>
            <person name="D'Auriad J.C."/>
            <person name="Huanga J.-P."/>
            <person name="Huanga S.-X."/>
        </authorList>
    </citation>
    <scope>NUCLEOTIDE SEQUENCE [LARGE SCALE GENOMIC DNA]</scope>
    <source>
        <strain evidence="3">cv. KIB-2019</strain>
    </source>
</reference>
<proteinExistence type="predicted"/>
<evidence type="ECO:0000256" key="1">
    <source>
        <dbReference type="SAM" id="MobiDB-lite"/>
    </source>
</evidence>
<dbReference type="Proteomes" id="UP001152561">
    <property type="component" value="Unassembled WGS sequence"/>
</dbReference>
<dbReference type="InterPro" id="IPR044629">
    <property type="entry name" value="GSTL1/2/3"/>
</dbReference>
<accession>A0A9Q1LCE5</accession>
<feature type="region of interest" description="Disordered" evidence="1">
    <location>
        <begin position="1"/>
        <end position="26"/>
    </location>
</feature>
<dbReference type="Pfam" id="PF13410">
    <property type="entry name" value="GST_C_2"/>
    <property type="match status" value="1"/>
</dbReference>
<gene>
    <name evidence="2" type="ORF">K7X08_007288</name>
</gene>
<comment type="caution">
    <text evidence="2">The sequence shown here is derived from an EMBL/GenBank/DDBJ whole genome shotgun (WGS) entry which is preliminary data.</text>
</comment>
<dbReference type="PANTHER" id="PTHR44328">
    <property type="entry name" value="GLUTATHIONE S-TRANSFERASE L1"/>
    <property type="match status" value="1"/>
</dbReference>
<dbReference type="InterPro" id="IPR036282">
    <property type="entry name" value="Glutathione-S-Trfase_C_sf"/>
</dbReference>
<dbReference type="OrthoDB" id="4951845at2759"/>
<dbReference type="GO" id="GO:0004364">
    <property type="term" value="F:glutathione transferase activity"/>
    <property type="evidence" value="ECO:0007669"/>
    <property type="project" value="InterPro"/>
</dbReference>
<dbReference type="Gene3D" id="1.20.1050.10">
    <property type="match status" value="1"/>
</dbReference>
<name>A0A9Q1LCE5_9SOLA</name>
<evidence type="ECO:0000313" key="3">
    <source>
        <dbReference type="Proteomes" id="UP001152561"/>
    </source>
</evidence>
<evidence type="ECO:0000313" key="2">
    <source>
        <dbReference type="EMBL" id="KAJ8533964.1"/>
    </source>
</evidence>
<dbReference type="AlphaFoldDB" id="A0A9Q1LCE5"/>
<protein>
    <recommendedName>
        <fullName evidence="4">Glutathione S-transferase</fullName>
    </recommendedName>
</protein>
<evidence type="ECO:0008006" key="4">
    <source>
        <dbReference type="Google" id="ProtNLM"/>
    </source>
</evidence>
<organism evidence="2 3">
    <name type="scientific">Anisodus acutangulus</name>
    <dbReference type="NCBI Taxonomy" id="402998"/>
    <lineage>
        <taxon>Eukaryota</taxon>
        <taxon>Viridiplantae</taxon>
        <taxon>Streptophyta</taxon>
        <taxon>Embryophyta</taxon>
        <taxon>Tracheophyta</taxon>
        <taxon>Spermatophyta</taxon>
        <taxon>Magnoliopsida</taxon>
        <taxon>eudicotyledons</taxon>
        <taxon>Gunneridae</taxon>
        <taxon>Pentapetalae</taxon>
        <taxon>asterids</taxon>
        <taxon>lamiids</taxon>
        <taxon>Solanales</taxon>
        <taxon>Solanaceae</taxon>
        <taxon>Solanoideae</taxon>
        <taxon>Hyoscyameae</taxon>
        <taxon>Anisodus</taxon>
    </lineage>
</organism>
<sequence length="119" mass="13697">MGGARTVQDIRPPSLDSTSQPQPCSMELPGPQFDYLEKALDKFDDGPFFLGQFSQVDIVYAPFIERFQIFLGEMFKYDITSGRIKLAKWIEEVNKLDGHKQTKVDPKIMVDLYKKKYLA</sequence>
<dbReference type="SUPFAM" id="SSF47616">
    <property type="entry name" value="GST C-terminal domain-like"/>
    <property type="match status" value="1"/>
</dbReference>